<comment type="cofactor">
    <cofactor evidence="1">
        <name>Ca(2+)</name>
        <dbReference type="ChEBI" id="CHEBI:29108"/>
    </cofactor>
</comment>
<sequence length="456" mass="50085">MFISTFLASANNWYVTGLGNDSNDGKSVSKAFLTLQKAADLVQPGDIVFVGNGIYTNSDISDGGAVLQIRNSGNANAWITWKAIKGEKPVINPKGWAGIQVTASYNIIDGINVIGNNDSIFLLQAQEDAKLTTPNPYFNSNGICFEGRKMPADQKPHHLIIRNCEVAKCAGGGIVGLEIDYMTIEDCKVYNNAWFMRYGGSGITTLNNWAFDDAAGYHIIIQRNYVWNNKTMVPWEKIQKLSDGNGILLDVTDQKKQGATNPNADAVVKPNENQNLIGTSTTSQAIPKAVTPSIKVNRPVWKGRALIANNLSAYNGGSGIHVFRTSHVDIINNTTFWNGTIVGYQELFPNNSDDIVILNNVIVPRPGGQVTSNNKNTNIRWDYNLYPVEQKVFKGEHDIVADPEFIDIHTDLTKGNFKQAKESSGIDSASNDLPQSTDIDGKKRSNIRRDRGAFEQ</sequence>
<feature type="domain" description="Right handed beta helix" evidence="10">
    <location>
        <begin position="97"/>
        <end position="248"/>
    </location>
</feature>
<dbReference type="PANTHER" id="PTHR40088:SF1">
    <property type="entry name" value="PECTATE LYASE PEL9"/>
    <property type="match status" value="1"/>
</dbReference>
<dbReference type="SMART" id="SM00710">
    <property type="entry name" value="PbH1"/>
    <property type="match status" value="4"/>
</dbReference>
<evidence type="ECO:0000256" key="7">
    <source>
        <dbReference type="ARBA" id="ARBA00023239"/>
    </source>
</evidence>
<dbReference type="InterPro" id="IPR052052">
    <property type="entry name" value="Polysaccharide_Lyase_9"/>
</dbReference>
<dbReference type="EMBL" id="QWDN01000003">
    <property type="protein sequence ID" value="TEB44441.1"/>
    <property type="molecule type" value="Genomic_DNA"/>
</dbReference>
<keyword evidence="3" id="KW-0964">Secreted</keyword>
<evidence type="ECO:0000256" key="6">
    <source>
        <dbReference type="ARBA" id="ARBA00022837"/>
    </source>
</evidence>
<gene>
    <name evidence="12" type="ORF">D0809_11890</name>
    <name evidence="11" type="ORF">EV142_103494</name>
</gene>
<reference evidence="12 14" key="2">
    <citation type="journal article" date="2018" name="Syst. Appl. Microbiol.">
        <title>Flavobacterium circumlabens sp. nov. and Flavobacterium cupreum sp. nov., two psychrotrophic species isolated from Antarctic environmental samples.</title>
        <authorList>
            <person name="Kralova S."/>
            <person name="Busse H.J."/>
            <person name="Svec P."/>
            <person name="Maslanova I."/>
            <person name="Stankova E."/>
            <person name="Bartak M."/>
            <person name="Sedlacek I."/>
        </authorList>
    </citation>
    <scope>NUCLEOTIDE SEQUENCE [LARGE SCALE GENOMIC DNA]</scope>
    <source>
        <strain evidence="12 14">CCM 8828</strain>
    </source>
</reference>
<keyword evidence="13" id="KW-1185">Reference proteome</keyword>
<keyword evidence="5" id="KW-0732">Signal</keyword>
<reference evidence="11 13" key="1">
    <citation type="journal article" date="2015" name="Stand. Genomic Sci.">
        <title>Genomic Encyclopedia of Bacterial and Archaeal Type Strains, Phase III: the genomes of soil and plant-associated and newly described type strains.</title>
        <authorList>
            <person name="Whitman W.B."/>
            <person name="Woyke T."/>
            <person name="Klenk H.P."/>
            <person name="Zhou Y."/>
            <person name="Lilburn T.G."/>
            <person name="Beck B.J."/>
            <person name="De Vos P."/>
            <person name="Vandamme P."/>
            <person name="Eisen J.A."/>
            <person name="Garrity G."/>
            <person name="Hugenholtz P."/>
            <person name="Kyrpides N.C."/>
        </authorList>
    </citation>
    <scope>NUCLEOTIDE SEQUENCE [LARGE SCALE GENOMIC DNA]</scope>
    <source>
        <strain evidence="11 13">P5626</strain>
    </source>
</reference>
<dbReference type="InterPro" id="IPR039448">
    <property type="entry name" value="Beta_helix"/>
</dbReference>
<protein>
    <recommendedName>
        <fullName evidence="10">Right handed beta helix domain-containing protein</fullName>
    </recommendedName>
</protein>
<dbReference type="Proteomes" id="UP000298340">
    <property type="component" value="Unassembled WGS sequence"/>
</dbReference>
<keyword evidence="7" id="KW-0456">Lyase</keyword>
<keyword evidence="6" id="KW-0106">Calcium</keyword>
<evidence type="ECO:0000256" key="4">
    <source>
        <dbReference type="ARBA" id="ARBA00022723"/>
    </source>
</evidence>
<dbReference type="AlphaFoldDB" id="A0A4Y7UE11"/>
<name>A0A4Y7UE11_9FLAO</name>
<dbReference type="InterPro" id="IPR006626">
    <property type="entry name" value="PbH1"/>
</dbReference>
<dbReference type="Proteomes" id="UP000295270">
    <property type="component" value="Unassembled WGS sequence"/>
</dbReference>
<feature type="compositionally biased region" description="Polar residues" evidence="9">
    <location>
        <begin position="425"/>
        <end position="438"/>
    </location>
</feature>
<evidence type="ECO:0000256" key="2">
    <source>
        <dbReference type="ARBA" id="ARBA00004613"/>
    </source>
</evidence>
<evidence type="ECO:0000256" key="9">
    <source>
        <dbReference type="SAM" id="MobiDB-lite"/>
    </source>
</evidence>
<proteinExistence type="inferred from homology"/>
<reference evidence="11" key="3">
    <citation type="submission" date="2019-03" db="EMBL/GenBank/DDBJ databases">
        <authorList>
            <person name="Whitman W."/>
            <person name="Huntemann M."/>
            <person name="Clum A."/>
            <person name="Pillay M."/>
            <person name="Palaniappan K."/>
            <person name="Varghese N."/>
            <person name="Mikhailova N."/>
            <person name="Stamatis D."/>
            <person name="Reddy T."/>
            <person name="Daum C."/>
            <person name="Shapiro N."/>
            <person name="Ivanova N."/>
            <person name="Kyrpides N."/>
            <person name="Woyke T."/>
        </authorList>
    </citation>
    <scope>NUCLEOTIDE SEQUENCE</scope>
    <source>
        <strain evidence="11">P5626</strain>
    </source>
</reference>
<keyword evidence="4" id="KW-0479">Metal-binding</keyword>
<dbReference type="SUPFAM" id="SSF51126">
    <property type="entry name" value="Pectin lyase-like"/>
    <property type="match status" value="1"/>
</dbReference>
<dbReference type="InterPro" id="IPR012334">
    <property type="entry name" value="Pectin_lyas_fold"/>
</dbReference>
<dbReference type="OrthoDB" id="786002at2"/>
<evidence type="ECO:0000313" key="11">
    <source>
        <dbReference type="EMBL" id="TCN59045.1"/>
    </source>
</evidence>
<accession>A0A4Y7UE11</accession>
<dbReference type="GO" id="GO:0005576">
    <property type="term" value="C:extracellular region"/>
    <property type="evidence" value="ECO:0007669"/>
    <property type="project" value="UniProtKB-SubCell"/>
</dbReference>
<comment type="caution">
    <text evidence="12">The sequence shown here is derived from an EMBL/GenBank/DDBJ whole genome shotgun (WGS) entry which is preliminary data.</text>
</comment>
<evidence type="ECO:0000256" key="5">
    <source>
        <dbReference type="ARBA" id="ARBA00022729"/>
    </source>
</evidence>
<evidence type="ECO:0000256" key="3">
    <source>
        <dbReference type="ARBA" id="ARBA00022525"/>
    </source>
</evidence>
<dbReference type="InterPro" id="IPR011050">
    <property type="entry name" value="Pectin_lyase_fold/virulence"/>
</dbReference>
<dbReference type="GO" id="GO:0016837">
    <property type="term" value="F:carbon-oxygen lyase activity, acting on polysaccharides"/>
    <property type="evidence" value="ECO:0007669"/>
    <property type="project" value="TreeGrafter"/>
</dbReference>
<dbReference type="PANTHER" id="PTHR40088">
    <property type="entry name" value="PECTATE LYASE (EUROFUNG)"/>
    <property type="match status" value="1"/>
</dbReference>
<comment type="subcellular location">
    <subcellularLocation>
        <location evidence="2">Secreted</location>
    </subcellularLocation>
</comment>
<evidence type="ECO:0000259" key="10">
    <source>
        <dbReference type="Pfam" id="PF13229"/>
    </source>
</evidence>
<comment type="similarity">
    <text evidence="8">Belongs to the polysaccharide lyase 9 family.</text>
</comment>
<dbReference type="GO" id="GO:0046872">
    <property type="term" value="F:metal ion binding"/>
    <property type="evidence" value="ECO:0007669"/>
    <property type="project" value="UniProtKB-KW"/>
</dbReference>
<dbReference type="EMBL" id="SLWA01000003">
    <property type="protein sequence ID" value="TCN59045.1"/>
    <property type="molecule type" value="Genomic_DNA"/>
</dbReference>
<evidence type="ECO:0000256" key="1">
    <source>
        <dbReference type="ARBA" id="ARBA00001913"/>
    </source>
</evidence>
<dbReference type="Pfam" id="PF13229">
    <property type="entry name" value="Beta_helix"/>
    <property type="match status" value="1"/>
</dbReference>
<evidence type="ECO:0000313" key="14">
    <source>
        <dbReference type="Proteomes" id="UP000298340"/>
    </source>
</evidence>
<evidence type="ECO:0000313" key="13">
    <source>
        <dbReference type="Proteomes" id="UP000295270"/>
    </source>
</evidence>
<feature type="compositionally biased region" description="Basic and acidic residues" evidence="9">
    <location>
        <begin position="439"/>
        <end position="456"/>
    </location>
</feature>
<evidence type="ECO:0000313" key="12">
    <source>
        <dbReference type="EMBL" id="TEB44441.1"/>
    </source>
</evidence>
<organism evidence="12 14">
    <name type="scientific">Flavobacterium circumlabens</name>
    <dbReference type="NCBI Taxonomy" id="2133765"/>
    <lineage>
        <taxon>Bacteria</taxon>
        <taxon>Pseudomonadati</taxon>
        <taxon>Bacteroidota</taxon>
        <taxon>Flavobacteriia</taxon>
        <taxon>Flavobacteriales</taxon>
        <taxon>Flavobacteriaceae</taxon>
        <taxon>Flavobacterium</taxon>
    </lineage>
</organism>
<evidence type="ECO:0000256" key="8">
    <source>
        <dbReference type="ARBA" id="ARBA00038263"/>
    </source>
</evidence>
<dbReference type="Gene3D" id="2.160.20.10">
    <property type="entry name" value="Single-stranded right-handed beta-helix, Pectin lyase-like"/>
    <property type="match status" value="1"/>
</dbReference>
<feature type="region of interest" description="Disordered" evidence="9">
    <location>
        <begin position="419"/>
        <end position="456"/>
    </location>
</feature>